<reference evidence="2 3" key="1">
    <citation type="submission" date="2020-08" db="EMBL/GenBank/DDBJ databases">
        <title>A novel species.</title>
        <authorList>
            <person name="Gao J."/>
        </authorList>
    </citation>
    <scope>NUCLEOTIDE SEQUENCE [LARGE SCALE GENOMIC DNA]</scope>
    <source>
        <strain evidence="2 3">CRPJ-33</strain>
    </source>
</reference>
<feature type="region of interest" description="Disordered" evidence="1">
    <location>
        <begin position="1"/>
        <end position="25"/>
    </location>
</feature>
<feature type="region of interest" description="Disordered" evidence="1">
    <location>
        <begin position="270"/>
        <end position="289"/>
    </location>
</feature>
<organism evidence="2 3">
    <name type="scientific">Streptomyces genisteinicus</name>
    <dbReference type="NCBI Taxonomy" id="2768068"/>
    <lineage>
        <taxon>Bacteria</taxon>
        <taxon>Bacillati</taxon>
        <taxon>Actinomycetota</taxon>
        <taxon>Actinomycetes</taxon>
        <taxon>Kitasatosporales</taxon>
        <taxon>Streptomycetaceae</taxon>
        <taxon>Streptomyces</taxon>
    </lineage>
</organism>
<evidence type="ECO:0000256" key="1">
    <source>
        <dbReference type="SAM" id="MobiDB-lite"/>
    </source>
</evidence>
<dbReference type="AlphaFoldDB" id="A0A7H0HTP6"/>
<sequence length="289" mass="31229">MADSHFSDAAHPLANPGYGKRSASAEGPLRADHFAHLTPREGAVAAYIDRLPDTSDISIKTLAKHTPYGQTAITTVLRALVRAGHLRHGLEAVRTPEGNTRWVTRTWWSRAPRADSWWDAYAKGELPAERAEERRRPTRSRAYILLAALGREHGLMSLSHADCTALAPLVEEWFAREATDEQVRRALTTGLPTPVHHPAALARRRLIDKLPPAPPPKARPVRVIECAECGRPPRAGTLTGGKCAPCRGVPTGAPPALPAARVHALAAACRTPARTPGRSPDRTPEGTPA</sequence>
<evidence type="ECO:0000313" key="2">
    <source>
        <dbReference type="EMBL" id="QNP63912.1"/>
    </source>
</evidence>
<name>A0A7H0HTP6_9ACTN</name>
<gene>
    <name evidence="2" type="ORF">IAG43_13900</name>
</gene>
<dbReference type="RefSeq" id="WP_187741066.1">
    <property type="nucleotide sequence ID" value="NZ_CP060825.1"/>
</dbReference>
<proteinExistence type="predicted"/>
<feature type="compositionally biased region" description="Basic and acidic residues" evidence="1">
    <location>
        <begin position="279"/>
        <end position="289"/>
    </location>
</feature>
<dbReference type="Proteomes" id="UP000516230">
    <property type="component" value="Chromosome"/>
</dbReference>
<evidence type="ECO:0000313" key="3">
    <source>
        <dbReference type="Proteomes" id="UP000516230"/>
    </source>
</evidence>
<protein>
    <submittedName>
        <fullName evidence="2">Uncharacterized protein</fullName>
    </submittedName>
</protein>
<dbReference type="KEGG" id="sgj:IAG43_13900"/>
<accession>A0A7H0HTP6</accession>
<keyword evidence="3" id="KW-1185">Reference proteome</keyword>
<dbReference type="EMBL" id="CP060825">
    <property type="protein sequence ID" value="QNP63912.1"/>
    <property type="molecule type" value="Genomic_DNA"/>
</dbReference>